<dbReference type="EMBL" id="CP036262">
    <property type="protein sequence ID" value="QDS96615.1"/>
    <property type="molecule type" value="Genomic_DNA"/>
</dbReference>
<evidence type="ECO:0000313" key="1">
    <source>
        <dbReference type="EMBL" id="QDS96615.1"/>
    </source>
</evidence>
<proteinExistence type="predicted"/>
<keyword evidence="2" id="KW-1185">Reference proteome</keyword>
<reference evidence="1 2" key="1">
    <citation type="submission" date="2019-02" db="EMBL/GenBank/DDBJ databases">
        <title>Deep-cultivation of Planctomycetes and their phenomic and genomic characterization uncovers novel biology.</title>
        <authorList>
            <person name="Wiegand S."/>
            <person name="Jogler M."/>
            <person name="Boedeker C."/>
            <person name="Pinto D."/>
            <person name="Vollmers J."/>
            <person name="Rivas-Marin E."/>
            <person name="Kohn T."/>
            <person name="Peeters S.H."/>
            <person name="Heuer A."/>
            <person name="Rast P."/>
            <person name="Oberbeckmann S."/>
            <person name="Bunk B."/>
            <person name="Jeske O."/>
            <person name="Meyerdierks A."/>
            <person name="Storesund J.E."/>
            <person name="Kallscheuer N."/>
            <person name="Luecker S."/>
            <person name="Lage O.M."/>
            <person name="Pohl T."/>
            <person name="Merkel B.J."/>
            <person name="Hornburger P."/>
            <person name="Mueller R.-W."/>
            <person name="Bruemmer F."/>
            <person name="Labrenz M."/>
            <person name="Spormann A.M."/>
            <person name="Op den Camp H."/>
            <person name="Overmann J."/>
            <person name="Amann R."/>
            <person name="Jetten M.S.M."/>
            <person name="Mascher T."/>
            <person name="Medema M.H."/>
            <person name="Devos D.P."/>
            <person name="Kaster A.-K."/>
            <person name="Ovreas L."/>
            <person name="Rohde M."/>
            <person name="Galperin M.Y."/>
            <person name="Jogler C."/>
        </authorList>
    </citation>
    <scope>NUCLEOTIDE SEQUENCE [LARGE SCALE GENOMIC DNA]</scope>
    <source>
        <strain evidence="1 2">FF011L</strain>
    </source>
</reference>
<accession>A0A517MP04</accession>
<protein>
    <submittedName>
        <fullName evidence="1">Uncharacterized protein</fullName>
    </submittedName>
</protein>
<dbReference type="KEGG" id="rml:FF011L_54270"/>
<dbReference type="AlphaFoldDB" id="A0A517MP04"/>
<gene>
    <name evidence="1" type="ORF">FF011L_54270</name>
</gene>
<organism evidence="1 2">
    <name type="scientific">Roseimaritima multifibrata</name>
    <dbReference type="NCBI Taxonomy" id="1930274"/>
    <lineage>
        <taxon>Bacteria</taxon>
        <taxon>Pseudomonadati</taxon>
        <taxon>Planctomycetota</taxon>
        <taxon>Planctomycetia</taxon>
        <taxon>Pirellulales</taxon>
        <taxon>Pirellulaceae</taxon>
        <taxon>Roseimaritima</taxon>
    </lineage>
</organism>
<name>A0A517MP04_9BACT</name>
<dbReference type="Proteomes" id="UP000320672">
    <property type="component" value="Chromosome"/>
</dbReference>
<sequence>MPSAFLAERRERHVDLVIVAFRSAKGDNLALLRKPPGDAKVDGIGLMRLAAESGPDRSSLNA</sequence>
<evidence type="ECO:0000313" key="2">
    <source>
        <dbReference type="Proteomes" id="UP000320672"/>
    </source>
</evidence>